<protein>
    <recommendedName>
        <fullName evidence="3">Carbohydrate kinase PfkB domain-containing protein</fullName>
    </recommendedName>
</protein>
<evidence type="ECO:0000313" key="5">
    <source>
        <dbReference type="Proteomes" id="UP001501195"/>
    </source>
</evidence>
<organism evidence="4 5">
    <name type="scientific">Kineococcus glutinatus</name>
    <dbReference type="NCBI Taxonomy" id="1070872"/>
    <lineage>
        <taxon>Bacteria</taxon>
        <taxon>Bacillati</taxon>
        <taxon>Actinomycetota</taxon>
        <taxon>Actinomycetes</taxon>
        <taxon>Kineosporiales</taxon>
        <taxon>Kineosporiaceae</taxon>
        <taxon>Kineococcus</taxon>
    </lineage>
</organism>
<dbReference type="Gene3D" id="3.40.1190.20">
    <property type="match status" value="1"/>
</dbReference>
<feature type="domain" description="Carbohydrate kinase PfkB" evidence="3">
    <location>
        <begin position="26"/>
        <end position="302"/>
    </location>
</feature>
<dbReference type="EMBL" id="BAABIL010000473">
    <property type="protein sequence ID" value="GAA4989051.1"/>
    <property type="molecule type" value="Genomic_DNA"/>
</dbReference>
<evidence type="ECO:0000259" key="3">
    <source>
        <dbReference type="Pfam" id="PF00294"/>
    </source>
</evidence>
<reference evidence="5" key="1">
    <citation type="journal article" date="2019" name="Int. J. Syst. Evol. Microbiol.">
        <title>The Global Catalogue of Microorganisms (GCM) 10K type strain sequencing project: providing services to taxonomists for standard genome sequencing and annotation.</title>
        <authorList>
            <consortium name="The Broad Institute Genomics Platform"/>
            <consortium name="The Broad Institute Genome Sequencing Center for Infectious Disease"/>
            <person name="Wu L."/>
            <person name="Ma J."/>
        </authorList>
    </citation>
    <scope>NUCLEOTIDE SEQUENCE [LARGE SCALE GENOMIC DNA]</scope>
    <source>
        <strain evidence="5">JCM 18126</strain>
    </source>
</reference>
<gene>
    <name evidence="4" type="ORF">GCM10023225_28140</name>
</gene>
<proteinExistence type="predicted"/>
<dbReference type="PANTHER" id="PTHR42774:SF3">
    <property type="entry name" value="KETOHEXOKINASE"/>
    <property type="match status" value="1"/>
</dbReference>
<dbReference type="InterPro" id="IPR002173">
    <property type="entry name" value="Carboh/pur_kinase_PfkB_CS"/>
</dbReference>
<evidence type="ECO:0000256" key="1">
    <source>
        <dbReference type="ARBA" id="ARBA00022679"/>
    </source>
</evidence>
<dbReference type="Proteomes" id="UP001501195">
    <property type="component" value="Unassembled WGS sequence"/>
</dbReference>
<dbReference type="InterPro" id="IPR027417">
    <property type="entry name" value="P-loop_NTPase"/>
</dbReference>
<dbReference type="InterPro" id="IPR052562">
    <property type="entry name" value="Ketohexokinase-related"/>
</dbReference>
<dbReference type="NCBIfam" id="NF006743">
    <property type="entry name" value="PRK09270.1-2"/>
    <property type="match status" value="1"/>
</dbReference>
<dbReference type="SUPFAM" id="SSF53613">
    <property type="entry name" value="Ribokinase-like"/>
    <property type="match status" value="1"/>
</dbReference>
<keyword evidence="2" id="KW-0418">Kinase</keyword>
<evidence type="ECO:0000256" key="2">
    <source>
        <dbReference type="ARBA" id="ARBA00022777"/>
    </source>
</evidence>
<keyword evidence="5" id="KW-1185">Reference proteome</keyword>
<dbReference type="PANTHER" id="PTHR42774">
    <property type="entry name" value="PHOSPHOTRANSFERASE SYSTEM TRANSPORT PROTEIN"/>
    <property type="match status" value="1"/>
</dbReference>
<evidence type="ECO:0000313" key="4">
    <source>
        <dbReference type="EMBL" id="GAA4989051.1"/>
    </source>
</evidence>
<dbReference type="Pfam" id="PF00294">
    <property type="entry name" value="PfkB"/>
    <property type="match status" value="1"/>
</dbReference>
<comment type="caution">
    <text evidence="4">The sequence shown here is derived from an EMBL/GenBank/DDBJ whole genome shotgun (WGS) entry which is preliminary data.</text>
</comment>
<dbReference type="InterPro" id="IPR011611">
    <property type="entry name" value="PfkB_dom"/>
</dbReference>
<accession>A0ABP9I752</accession>
<sequence>MRRFPIRRRPVAGSPVVTARSPLGVFTGLATLDLVHRVEVPPGPDEKVTAQGQELVAGGPAANAAVTFAALGGRARLVTALGRHPLARAVAEELADHGVEVVDAAPGRTAPPAVSGVRVAGAHRSVTSVNAGGEAVPAPAALAGGALLRGADVLLVDGHHPELALAAARAAREVGVPVLLDGGSWKPVLAELLPLVDVAVCSAAFAVPGGGDVLLDVLAAGAGAAAATAGPGPVRWRTERPGEVRKGSIGVPRLEAVDTLGAGDVLHGALALAIADGMELHEALTAAVQVASWRCTVPGARAWLRAPWFADLPLARPRPGRAAPEGPVDLTLDDLVRRAGRLTRRGGRRLLGIVGAPGAGKSTLAAELVAALERTGGPGTAVRVPMDGFHCANVVLEALGRRDRKGAPDTFDAGGFAALVRRLRAADEEVVLAPEFRREIEEPIGSALPVPRAVPLVVVEGNYLLLREGPWAALEGSFDETWYLDVDDELRVRRLARRHEEFGKPPEQALAWALGSDQANAEVVAATRGRADLVLRWAG</sequence>
<name>A0ABP9I752_9ACTN</name>
<keyword evidence="1" id="KW-0808">Transferase</keyword>
<dbReference type="Gene3D" id="3.40.50.300">
    <property type="entry name" value="P-loop containing nucleotide triphosphate hydrolases"/>
    <property type="match status" value="1"/>
</dbReference>
<dbReference type="PROSITE" id="PS00584">
    <property type="entry name" value="PFKB_KINASES_2"/>
    <property type="match status" value="1"/>
</dbReference>
<dbReference type="InterPro" id="IPR029056">
    <property type="entry name" value="Ribokinase-like"/>
</dbReference>
<dbReference type="SUPFAM" id="SSF52540">
    <property type="entry name" value="P-loop containing nucleoside triphosphate hydrolases"/>
    <property type="match status" value="1"/>
</dbReference>